<keyword evidence="3" id="KW-1185">Reference proteome</keyword>
<sequence>MAAYDRGAVLQDHRLEIRGNWRDSAIGPAKDACWQGVLRSQYLEIDIFKDSKSTTAPLQEHEEATAARAGSAQSNNIFHLRGLAVHNIAAVNVPMRTGFTSAAGGDTSTKKHTETAASTGKGDMSTDNRTELTTSGSLPSPASDERRKSADKT</sequence>
<proteinExistence type="predicted"/>
<feature type="compositionally biased region" description="Basic and acidic residues" evidence="1">
    <location>
        <begin position="143"/>
        <end position="153"/>
    </location>
</feature>
<name>A0ABR1U5I4_9PEZI</name>
<dbReference type="Proteomes" id="UP001446871">
    <property type="component" value="Unassembled WGS sequence"/>
</dbReference>
<evidence type="ECO:0000256" key="1">
    <source>
        <dbReference type="SAM" id="MobiDB-lite"/>
    </source>
</evidence>
<organism evidence="2 3">
    <name type="scientific">Apiospora saccharicola</name>
    <dbReference type="NCBI Taxonomy" id="335842"/>
    <lineage>
        <taxon>Eukaryota</taxon>
        <taxon>Fungi</taxon>
        <taxon>Dikarya</taxon>
        <taxon>Ascomycota</taxon>
        <taxon>Pezizomycotina</taxon>
        <taxon>Sordariomycetes</taxon>
        <taxon>Xylariomycetidae</taxon>
        <taxon>Amphisphaeriales</taxon>
        <taxon>Apiosporaceae</taxon>
        <taxon>Apiospora</taxon>
    </lineage>
</organism>
<feature type="region of interest" description="Disordered" evidence="1">
    <location>
        <begin position="98"/>
        <end position="153"/>
    </location>
</feature>
<reference evidence="2 3" key="1">
    <citation type="submission" date="2023-01" db="EMBL/GenBank/DDBJ databases">
        <title>Analysis of 21 Apiospora genomes using comparative genomics revels a genus with tremendous synthesis potential of carbohydrate active enzymes and secondary metabolites.</title>
        <authorList>
            <person name="Sorensen T."/>
        </authorList>
    </citation>
    <scope>NUCLEOTIDE SEQUENCE [LARGE SCALE GENOMIC DNA]</scope>
    <source>
        <strain evidence="2 3">CBS 83171</strain>
    </source>
</reference>
<protein>
    <submittedName>
        <fullName evidence="2">Uncharacterized protein</fullName>
    </submittedName>
</protein>
<evidence type="ECO:0000313" key="3">
    <source>
        <dbReference type="Proteomes" id="UP001446871"/>
    </source>
</evidence>
<gene>
    <name evidence="2" type="ORF">PG996_013449</name>
</gene>
<dbReference type="EMBL" id="JAQQWM010000008">
    <property type="protein sequence ID" value="KAK8054148.1"/>
    <property type="molecule type" value="Genomic_DNA"/>
</dbReference>
<comment type="caution">
    <text evidence="2">The sequence shown here is derived from an EMBL/GenBank/DDBJ whole genome shotgun (WGS) entry which is preliminary data.</text>
</comment>
<feature type="compositionally biased region" description="Polar residues" evidence="1">
    <location>
        <begin position="131"/>
        <end position="140"/>
    </location>
</feature>
<accession>A0ABR1U5I4</accession>
<evidence type="ECO:0000313" key="2">
    <source>
        <dbReference type="EMBL" id="KAK8054148.1"/>
    </source>
</evidence>